<evidence type="ECO:0008006" key="4">
    <source>
        <dbReference type="Google" id="ProtNLM"/>
    </source>
</evidence>
<protein>
    <recommendedName>
        <fullName evidence="4">Caspase family protein</fullName>
    </recommendedName>
</protein>
<dbReference type="AlphaFoldDB" id="A0A7D5TXA4"/>
<keyword evidence="3" id="KW-1185">Reference proteome</keyword>
<evidence type="ECO:0000313" key="2">
    <source>
        <dbReference type="EMBL" id="QLH84574.1"/>
    </source>
</evidence>
<evidence type="ECO:0000313" key="3">
    <source>
        <dbReference type="Proteomes" id="UP000509346"/>
    </source>
</evidence>
<dbReference type="EMBL" id="CP058909">
    <property type="protein sequence ID" value="QLH84574.1"/>
    <property type="molecule type" value="Genomic_DNA"/>
</dbReference>
<organism evidence="2 3">
    <name type="scientific">Halosimplex pelagicum</name>
    <dbReference type="NCBI Taxonomy" id="869886"/>
    <lineage>
        <taxon>Archaea</taxon>
        <taxon>Methanobacteriati</taxon>
        <taxon>Methanobacteriota</taxon>
        <taxon>Stenosarchaea group</taxon>
        <taxon>Halobacteria</taxon>
        <taxon>Halobacteriales</taxon>
        <taxon>Haloarculaceae</taxon>
        <taxon>Halosimplex</taxon>
    </lineage>
</organism>
<accession>A0A7D5TXA4</accession>
<gene>
    <name evidence="2" type="ORF">HZS54_24320</name>
</gene>
<feature type="compositionally biased region" description="Low complexity" evidence="1">
    <location>
        <begin position="392"/>
        <end position="403"/>
    </location>
</feature>
<name>A0A7D5TXA4_9EURY</name>
<proteinExistence type="predicted"/>
<dbReference type="Proteomes" id="UP000509346">
    <property type="component" value="Chromosome"/>
</dbReference>
<feature type="region of interest" description="Disordered" evidence="1">
    <location>
        <begin position="1"/>
        <end position="24"/>
    </location>
</feature>
<dbReference type="GeneID" id="56085787"/>
<dbReference type="KEGG" id="hpel:HZS54_24320"/>
<dbReference type="RefSeq" id="WP_179919655.1">
    <property type="nucleotide sequence ID" value="NZ_CP058909.1"/>
</dbReference>
<sequence length="708" mass="77789">MNVDPDATRPQIRPHPSRDGIQVTDPIQETQFSLLTPDEPGIDDCDPDQFYFPADAGATVRTAAVETPYFVPLWIRDAEGNTVAEVSDQESVSVPPGRYNVELATTQVKLQFAIEGGIEVTSMGDSVRVALTGTDRVHVGARSVHEQPAATVTTTEKPEDLMRALSTLGSALKTTSCERSFPSLRGHPPLVEIGDELSIPDSIAAPETGVGIEVPPIEEYIYPVVPLAYYTGARIEPGPSPRIAGDGWSYPLDGDDGFEAEVERVLKHVFLMDCVTRTEGYYEVDLHERAEVESLVDLDFAAVYEQPLSEQLRTYLDVPFDAVADVVPKWKLTADVRPDAANVSALPFLANELAVVRCPHSQETRDEALEELTDQVESFFRNNPEALRRSTRTQTRSESSPSTASPEIFRPEPADSIEQAYVGDGLPVGASKMTVDAYYRRLEFEPTTDPQIQVAVVCNDQEMTDENVVSDIYGTRDWIEFGIEAHEQLTAMEMRELLRSDVDFLHYIGHVDDEGIRCADGYLDTRHLSEVNVSAFLLNACDSYEQGRGLVDSGAMAGIATVTDIVNEAATSVGRTAAKLLNQGFSLAATVSIIKEYEQIGHHYLVIGDASASIVENQSGTPHKITIHKDDDNMFEFSMYGYPTLSTPMGTMFTPQIEGINTFSTNSGWMGTFSLTESGLLEFLHRQDAPVEVNGSLQWTLGISELRT</sequence>
<feature type="region of interest" description="Disordered" evidence="1">
    <location>
        <begin position="383"/>
        <end position="413"/>
    </location>
</feature>
<dbReference type="OrthoDB" id="269729at2157"/>
<evidence type="ECO:0000256" key="1">
    <source>
        <dbReference type="SAM" id="MobiDB-lite"/>
    </source>
</evidence>
<reference evidence="2 3" key="1">
    <citation type="submission" date="2020-07" db="EMBL/GenBank/DDBJ databases">
        <title>Halosimplex litoreum sp. nov. and Halosimplex rubrum sp. nov., isolated from different salt environments.</title>
        <authorList>
            <person name="Cui H."/>
        </authorList>
    </citation>
    <scope>NUCLEOTIDE SEQUENCE [LARGE SCALE GENOMIC DNA]</scope>
    <source>
        <strain evidence="2 3">R2</strain>
    </source>
</reference>